<dbReference type="PRINTS" id="PR00793">
    <property type="entry name" value="PROAMNOPTASE"/>
</dbReference>
<dbReference type="InterPro" id="IPR029058">
    <property type="entry name" value="AB_hydrolase_fold"/>
</dbReference>
<feature type="domain" description="AB hydrolase-1" evidence="4">
    <location>
        <begin position="115"/>
        <end position="228"/>
    </location>
</feature>
<reference evidence="6 7" key="1">
    <citation type="submission" date="2015-11" db="EMBL/GenBank/DDBJ databases">
        <authorList>
            <person name="Zhang Y."/>
            <person name="Guo Z."/>
        </authorList>
    </citation>
    <scope>NUCLEOTIDE SEQUENCE [LARGE SCALE GENOMIC DNA]</scope>
    <source>
        <strain evidence="6 7">KCTC 12086</strain>
    </source>
</reference>
<feature type="signal peptide" evidence="3">
    <location>
        <begin position="1"/>
        <end position="30"/>
    </location>
</feature>
<feature type="domain" description="Peptidase S33 tripeptidyl aminopeptidase-like C-terminal" evidence="5">
    <location>
        <begin position="379"/>
        <end position="477"/>
    </location>
</feature>
<dbReference type="GO" id="GO:0006508">
    <property type="term" value="P:proteolysis"/>
    <property type="evidence" value="ECO:0007669"/>
    <property type="project" value="InterPro"/>
</dbReference>
<protein>
    <submittedName>
        <fullName evidence="6">TAP domain-containing protein</fullName>
    </submittedName>
</protein>
<dbReference type="AlphaFoldDB" id="A0A0S2K1C9"/>
<dbReference type="STRING" id="161398.PP2015_1363"/>
<dbReference type="OrthoDB" id="4510475at2"/>
<dbReference type="InterPro" id="IPR002410">
    <property type="entry name" value="Peptidase_S33"/>
</dbReference>
<keyword evidence="3" id="KW-0732">Signal</keyword>
<accession>A0A0S2K1C9</accession>
<keyword evidence="2" id="KW-0378">Hydrolase</keyword>
<gene>
    <name evidence="6" type="ORF">PP2015_1363</name>
</gene>
<dbReference type="GO" id="GO:0008233">
    <property type="term" value="F:peptidase activity"/>
    <property type="evidence" value="ECO:0007669"/>
    <property type="project" value="InterPro"/>
</dbReference>
<dbReference type="Pfam" id="PF08386">
    <property type="entry name" value="Abhydrolase_4"/>
    <property type="match status" value="1"/>
</dbReference>
<evidence type="ECO:0000313" key="7">
    <source>
        <dbReference type="Proteomes" id="UP000061457"/>
    </source>
</evidence>
<dbReference type="KEGG" id="pphe:PP2015_1363"/>
<keyword evidence="7" id="KW-1185">Reference proteome</keyword>
<dbReference type="GO" id="GO:0016020">
    <property type="term" value="C:membrane"/>
    <property type="evidence" value="ECO:0007669"/>
    <property type="project" value="TreeGrafter"/>
</dbReference>
<dbReference type="InterPro" id="IPR013595">
    <property type="entry name" value="Pept_S33_TAP-like_C"/>
</dbReference>
<dbReference type="Pfam" id="PF00561">
    <property type="entry name" value="Abhydrolase_1"/>
    <property type="match status" value="1"/>
</dbReference>
<dbReference type="InterPro" id="IPR000073">
    <property type="entry name" value="AB_hydrolase_1"/>
</dbReference>
<dbReference type="InterPro" id="IPR050266">
    <property type="entry name" value="AB_hydrolase_sf"/>
</dbReference>
<evidence type="ECO:0000256" key="1">
    <source>
        <dbReference type="ARBA" id="ARBA00010088"/>
    </source>
</evidence>
<evidence type="ECO:0000256" key="2">
    <source>
        <dbReference type="ARBA" id="ARBA00022801"/>
    </source>
</evidence>
<evidence type="ECO:0000313" key="6">
    <source>
        <dbReference type="EMBL" id="ALO41870.1"/>
    </source>
</evidence>
<organism evidence="6 7">
    <name type="scientific">Pseudoalteromonas phenolica</name>
    <dbReference type="NCBI Taxonomy" id="161398"/>
    <lineage>
        <taxon>Bacteria</taxon>
        <taxon>Pseudomonadati</taxon>
        <taxon>Pseudomonadota</taxon>
        <taxon>Gammaproteobacteria</taxon>
        <taxon>Alteromonadales</taxon>
        <taxon>Pseudoalteromonadaceae</taxon>
        <taxon>Pseudoalteromonas</taxon>
    </lineage>
</organism>
<proteinExistence type="inferred from homology"/>
<dbReference type="Gene3D" id="3.40.50.1820">
    <property type="entry name" value="alpha/beta hydrolase"/>
    <property type="match status" value="1"/>
</dbReference>
<evidence type="ECO:0000259" key="4">
    <source>
        <dbReference type="Pfam" id="PF00561"/>
    </source>
</evidence>
<evidence type="ECO:0000256" key="3">
    <source>
        <dbReference type="SAM" id="SignalP"/>
    </source>
</evidence>
<feature type="chain" id="PRO_5006600959" evidence="3">
    <location>
        <begin position="31"/>
        <end position="507"/>
    </location>
</feature>
<dbReference type="PATRIC" id="fig|161398.10.peg.1389"/>
<comment type="similarity">
    <text evidence="1">Belongs to the peptidase S33 family.</text>
</comment>
<dbReference type="PANTHER" id="PTHR43798">
    <property type="entry name" value="MONOACYLGLYCEROL LIPASE"/>
    <property type="match status" value="1"/>
</dbReference>
<name>A0A0S2K1C9_9GAMM</name>
<dbReference type="PANTHER" id="PTHR43798:SF27">
    <property type="entry name" value="HYDROLASE ALPHA_BETA HYDROLASE FOLD FAMILY"/>
    <property type="match status" value="1"/>
</dbReference>
<dbReference type="EMBL" id="CP013187">
    <property type="protein sequence ID" value="ALO41870.1"/>
    <property type="molecule type" value="Genomic_DNA"/>
</dbReference>
<evidence type="ECO:0000259" key="5">
    <source>
        <dbReference type="Pfam" id="PF08386"/>
    </source>
</evidence>
<dbReference type="Proteomes" id="UP000061457">
    <property type="component" value="Chromosome I"/>
</dbReference>
<dbReference type="SUPFAM" id="SSF53474">
    <property type="entry name" value="alpha/beta-Hydrolases"/>
    <property type="match status" value="1"/>
</dbReference>
<sequence>MMSRSNMTKIGLFKLAALPLMMGLSSSAIAEQENQVKPELTPCYAKGLDDRLLCGSIKQPVSDNPADGEIDIHFAIIPAIKPSKPDEAVLGFAGGPGQSATELAVIFDRNLRYARESRDILLVDQRGTGKSNKLQCDGADLISQFELNDLTGDMDAFAKEDTEKCKEKLNTDLTHYSTVAAAKDFEAVKEALGYKGLHLYGVSYGTRIAQEYTRQFPSSVLTITLDGVVPMQQSLTAIGKAIDDSMNALLDRCEADANCSKNYPNLKANFYKLLEQLDEQAIETTVRHPRTHKKINLVLTKMKVFSTVRMALYSHTTRALVPLAISEALNGDYSPIVGLLSSTDMMDSMAMGMHSAIVCSEDWPNLTDSSRADHGQAYMGRMMIEGFDIACPIWDAKPVDKSFYEPVKTNIPTLLLSGGLDPATPASWAEMAMVEMSNAKHLVAESATHGVVSQTCAASIVGKFIDSNGTEELDATCLEKDNRKQFFMNLNGVALQADSDSESSEKE</sequence>